<dbReference type="PANTHER" id="PTHR43243:SF4">
    <property type="entry name" value="CATIONIC AMINO ACID TRANSPORTER 4"/>
    <property type="match status" value="1"/>
</dbReference>
<dbReference type="Gene3D" id="1.20.1740.10">
    <property type="entry name" value="Amino acid/polyamine transporter I"/>
    <property type="match status" value="1"/>
</dbReference>
<evidence type="ECO:0000256" key="1">
    <source>
        <dbReference type="ARBA" id="ARBA00004141"/>
    </source>
</evidence>
<dbReference type="Pfam" id="PF13520">
    <property type="entry name" value="AA_permease_2"/>
    <property type="match status" value="1"/>
</dbReference>
<dbReference type="GO" id="GO:0015171">
    <property type="term" value="F:amino acid transmembrane transporter activity"/>
    <property type="evidence" value="ECO:0007669"/>
    <property type="project" value="TreeGrafter"/>
</dbReference>
<feature type="transmembrane region" description="Helical" evidence="6">
    <location>
        <begin position="227"/>
        <end position="247"/>
    </location>
</feature>
<dbReference type="EMBL" id="AYYN01000145">
    <property type="protein sequence ID" value="KRM73355.1"/>
    <property type="molecule type" value="Genomic_DNA"/>
</dbReference>
<feature type="transmembrane region" description="Helical" evidence="6">
    <location>
        <begin position="33"/>
        <end position="54"/>
    </location>
</feature>
<evidence type="ECO:0000256" key="6">
    <source>
        <dbReference type="SAM" id="Phobius"/>
    </source>
</evidence>
<feature type="transmembrane region" description="Helical" evidence="6">
    <location>
        <begin position="389"/>
        <end position="406"/>
    </location>
</feature>
<keyword evidence="3 6" id="KW-0812">Transmembrane</keyword>
<feature type="transmembrane region" description="Helical" evidence="6">
    <location>
        <begin position="186"/>
        <end position="207"/>
    </location>
</feature>
<protein>
    <submittedName>
        <fullName evidence="7">Amino acid permease</fullName>
    </submittedName>
</protein>
<organism evidence="7 8">
    <name type="scientific">Ligilactobacillus murinus DSM 20452 = NBRC 14221</name>
    <dbReference type="NCBI Taxonomy" id="1423772"/>
    <lineage>
        <taxon>Bacteria</taxon>
        <taxon>Bacillati</taxon>
        <taxon>Bacillota</taxon>
        <taxon>Bacilli</taxon>
        <taxon>Lactobacillales</taxon>
        <taxon>Lactobacillaceae</taxon>
        <taxon>Ligilactobacillus</taxon>
    </lineage>
</organism>
<evidence type="ECO:0000256" key="2">
    <source>
        <dbReference type="ARBA" id="ARBA00022448"/>
    </source>
</evidence>
<feature type="transmembrane region" description="Helical" evidence="6">
    <location>
        <begin position="268"/>
        <end position="293"/>
    </location>
</feature>
<name>A0A0R2B9Y7_9LACO</name>
<feature type="transmembrane region" description="Helical" evidence="6">
    <location>
        <begin position="61"/>
        <end position="81"/>
    </location>
</feature>
<feature type="transmembrane region" description="Helical" evidence="6">
    <location>
        <begin position="362"/>
        <end position="383"/>
    </location>
</feature>
<keyword evidence="5 6" id="KW-0472">Membrane</keyword>
<feature type="transmembrane region" description="Helical" evidence="6">
    <location>
        <begin position="313"/>
        <end position="342"/>
    </location>
</feature>
<feature type="transmembrane region" description="Helical" evidence="6">
    <location>
        <begin position="450"/>
        <end position="468"/>
    </location>
</feature>
<dbReference type="RefSeq" id="WP_056959714.1">
    <property type="nucleotide sequence ID" value="NZ_AYYN01000145.1"/>
</dbReference>
<dbReference type="PANTHER" id="PTHR43243">
    <property type="entry name" value="INNER MEMBRANE TRANSPORTER YGJI-RELATED"/>
    <property type="match status" value="1"/>
</dbReference>
<dbReference type="AlphaFoldDB" id="A0A0R2B9Y7"/>
<feature type="transmembrane region" description="Helical" evidence="6">
    <location>
        <begin position="93"/>
        <end position="110"/>
    </location>
</feature>
<proteinExistence type="predicted"/>
<evidence type="ECO:0000256" key="5">
    <source>
        <dbReference type="ARBA" id="ARBA00023136"/>
    </source>
</evidence>
<evidence type="ECO:0000256" key="4">
    <source>
        <dbReference type="ARBA" id="ARBA00022989"/>
    </source>
</evidence>
<evidence type="ECO:0000313" key="8">
    <source>
        <dbReference type="Proteomes" id="UP000051612"/>
    </source>
</evidence>
<dbReference type="PIRSF" id="PIRSF006060">
    <property type="entry name" value="AA_transporter"/>
    <property type="match status" value="1"/>
</dbReference>
<feature type="transmembrane region" description="Helical" evidence="6">
    <location>
        <begin position="117"/>
        <end position="136"/>
    </location>
</feature>
<keyword evidence="4 6" id="KW-1133">Transmembrane helix</keyword>
<dbReference type="InterPro" id="IPR002293">
    <property type="entry name" value="AA/rel_permease1"/>
</dbReference>
<sequence length="475" mass="50003">MGKLWKKMTHKKDPKEYQKKDAHLLQVLGVKDFLALGVGTIVSTSIFTLPGIVAAQHAGPAVVLSFLAAAVVAGLVAFAYAEMSSALPFAGSAYSWINVVFGEGFGWIAGWALLAEYFIAVAFVASGLSANLQGLLEPLGFKLPAQLSAAFGTNGGVVDILAILVVVLVAILLSRGTSGAAAVENLLVILKVAAILVFIAVGATAIKTANYHPFIPAHKVNADGTSFGGWQGIYAGISSIFLSYIGFDSIAANAAEAKNPSKTMPRGILGSLMIAVVLFSGVSLVLVGMFHYSNYAGNAEPVGWALRHAGYPIVATVVQAIAVIGMFTALIGMTLAGSRLLYSFGRDGLLPKWLGELNKNNLPNHALGLLSGVAIVLGAVFPFAFLSQLISAGTLIAFMFVTIGIYRLRPREGKDLPVPGFKMPLYPVLPALAFLGALFVFLGLDHMAKLVTGIWFVLGLLIYIFYGMNNVGKQK</sequence>
<comment type="subcellular location">
    <subcellularLocation>
        <location evidence="1">Membrane</location>
        <topology evidence="1">Multi-pass membrane protein</topology>
    </subcellularLocation>
</comment>
<accession>A0A0R2B9Y7</accession>
<dbReference type="GO" id="GO:0016020">
    <property type="term" value="C:membrane"/>
    <property type="evidence" value="ECO:0007669"/>
    <property type="project" value="UniProtKB-SubCell"/>
</dbReference>
<comment type="caution">
    <text evidence="7">The sequence shown here is derived from an EMBL/GenBank/DDBJ whole genome shotgun (WGS) entry which is preliminary data.</text>
</comment>
<dbReference type="Proteomes" id="UP000051612">
    <property type="component" value="Unassembled WGS sequence"/>
</dbReference>
<dbReference type="PATRIC" id="fig|1423772.3.peg.1130"/>
<feature type="transmembrane region" description="Helical" evidence="6">
    <location>
        <begin position="156"/>
        <end position="174"/>
    </location>
</feature>
<evidence type="ECO:0000313" key="7">
    <source>
        <dbReference type="EMBL" id="KRM73355.1"/>
    </source>
</evidence>
<gene>
    <name evidence="7" type="ORF">FC48_GL001051</name>
</gene>
<reference evidence="7 8" key="1">
    <citation type="journal article" date="2015" name="Genome Announc.">
        <title>Expanding the biotechnology potential of lactobacilli through comparative genomics of 213 strains and associated genera.</title>
        <authorList>
            <person name="Sun Z."/>
            <person name="Harris H.M."/>
            <person name="McCann A."/>
            <person name="Guo C."/>
            <person name="Argimon S."/>
            <person name="Zhang W."/>
            <person name="Yang X."/>
            <person name="Jeffery I.B."/>
            <person name="Cooney J.C."/>
            <person name="Kagawa T.F."/>
            <person name="Liu W."/>
            <person name="Song Y."/>
            <person name="Salvetti E."/>
            <person name="Wrobel A."/>
            <person name="Rasinkangas P."/>
            <person name="Parkhill J."/>
            <person name="Rea M.C."/>
            <person name="O'Sullivan O."/>
            <person name="Ritari J."/>
            <person name="Douillard F.P."/>
            <person name="Paul Ross R."/>
            <person name="Yang R."/>
            <person name="Briner A.E."/>
            <person name="Felis G.E."/>
            <person name="de Vos W.M."/>
            <person name="Barrangou R."/>
            <person name="Klaenhammer T.R."/>
            <person name="Caufield P.W."/>
            <person name="Cui Y."/>
            <person name="Zhang H."/>
            <person name="O'Toole P.W."/>
        </authorList>
    </citation>
    <scope>NUCLEOTIDE SEQUENCE [LARGE SCALE GENOMIC DNA]</scope>
    <source>
        <strain evidence="7 8">DSM 20452</strain>
    </source>
</reference>
<evidence type="ECO:0000256" key="3">
    <source>
        <dbReference type="ARBA" id="ARBA00022692"/>
    </source>
</evidence>
<feature type="transmembrane region" description="Helical" evidence="6">
    <location>
        <begin position="426"/>
        <end position="444"/>
    </location>
</feature>
<keyword evidence="2" id="KW-0813">Transport</keyword>